<sequence length="224" mass="25075">MREILNAIFYVLRSGIAWRLIPKDLPPRSTTYGYFSRWRDDGLFGRINHHLVMADRERVGREASPSAAVLDSQSIKTTESGGPRGYDAGKTVKGRKRQALVDTDGRALVLDPQPADVQDRDGAVPVLRLSRRTFPFITKAFADAGYTGDQPANATSINVEIVRKPPGQVGFAVHPRRWGVERFFAWISRNRRLWKDPETTLASAQAFRYAAAVIILVRRIGRGS</sequence>
<feature type="domain" description="Transposase IS4-like" evidence="2">
    <location>
        <begin position="65"/>
        <end position="215"/>
    </location>
</feature>
<evidence type="ECO:0000256" key="1">
    <source>
        <dbReference type="SAM" id="MobiDB-lite"/>
    </source>
</evidence>
<proteinExistence type="predicted"/>
<dbReference type="InterPro" id="IPR002559">
    <property type="entry name" value="Transposase_11"/>
</dbReference>
<dbReference type="PANTHER" id="PTHR30007:SF0">
    <property type="entry name" value="TRANSPOSASE"/>
    <property type="match status" value="1"/>
</dbReference>
<keyword evidence="5" id="KW-1185">Reference proteome</keyword>
<evidence type="ECO:0000313" key="5">
    <source>
        <dbReference type="Proteomes" id="UP000246058"/>
    </source>
</evidence>
<accession>A0A2U8VRE9</accession>
<name>A0A2U8VRE9_9HYPH</name>
<evidence type="ECO:0000313" key="4">
    <source>
        <dbReference type="EMBL" id="AWN36215.1"/>
    </source>
</evidence>
<protein>
    <submittedName>
        <fullName evidence="4">IS5 family transposase</fullName>
    </submittedName>
</protein>
<dbReference type="Pfam" id="PF01609">
    <property type="entry name" value="DDE_Tnp_1"/>
    <property type="match status" value="1"/>
</dbReference>
<dbReference type="GO" id="GO:0003677">
    <property type="term" value="F:DNA binding"/>
    <property type="evidence" value="ECO:0007669"/>
    <property type="project" value="InterPro"/>
</dbReference>
<dbReference type="OrthoDB" id="9798237at2"/>
<feature type="compositionally biased region" description="Polar residues" evidence="1">
    <location>
        <begin position="71"/>
        <end position="80"/>
    </location>
</feature>
<dbReference type="NCBIfam" id="NF033580">
    <property type="entry name" value="transpos_IS5_3"/>
    <property type="match status" value="1"/>
</dbReference>
<dbReference type="Proteomes" id="UP000246058">
    <property type="component" value="Chromosome"/>
</dbReference>
<feature type="region of interest" description="Disordered" evidence="1">
    <location>
        <begin position="63"/>
        <end position="95"/>
    </location>
</feature>
<reference evidence="4 5" key="1">
    <citation type="submission" date="2018-05" db="EMBL/GenBank/DDBJ databases">
        <title>Complete Genome Sequence of Methylobacterium sp. 17Sr1-43.</title>
        <authorList>
            <person name="Srinivasan S."/>
        </authorList>
    </citation>
    <scope>NUCLEOTIDE SEQUENCE [LARGE SCALE GENOMIC DNA]</scope>
    <source>
        <strain evidence="4 5">17Sr1-43</strain>
    </source>
</reference>
<dbReference type="GO" id="GO:0006313">
    <property type="term" value="P:DNA transposition"/>
    <property type="evidence" value="ECO:0007669"/>
    <property type="project" value="InterPro"/>
</dbReference>
<dbReference type="PANTHER" id="PTHR30007">
    <property type="entry name" value="PHP DOMAIN PROTEIN"/>
    <property type="match status" value="1"/>
</dbReference>
<evidence type="ECO:0000259" key="2">
    <source>
        <dbReference type="Pfam" id="PF01609"/>
    </source>
</evidence>
<dbReference type="AlphaFoldDB" id="A0A2U8VRE9"/>
<dbReference type="EMBL" id="CP029551">
    <property type="protein sequence ID" value="AWN36215.1"/>
    <property type="molecule type" value="Genomic_DNA"/>
</dbReference>
<dbReference type="KEGG" id="meti:DK427_11190"/>
<dbReference type="Pfam" id="PF13340">
    <property type="entry name" value="DUF4096"/>
    <property type="match status" value="1"/>
</dbReference>
<dbReference type="InterPro" id="IPR025161">
    <property type="entry name" value="IS402-like_dom"/>
</dbReference>
<evidence type="ECO:0000259" key="3">
    <source>
        <dbReference type="Pfam" id="PF13340"/>
    </source>
</evidence>
<gene>
    <name evidence="4" type="ORF">DK427_11190</name>
</gene>
<feature type="domain" description="Insertion element IS402-like" evidence="3">
    <location>
        <begin position="1"/>
        <end position="47"/>
    </location>
</feature>
<dbReference type="GO" id="GO:0004803">
    <property type="term" value="F:transposase activity"/>
    <property type="evidence" value="ECO:0007669"/>
    <property type="project" value="InterPro"/>
</dbReference>
<organism evidence="4 5">
    <name type="scientific">Methylobacterium radiodurans</name>
    <dbReference type="NCBI Taxonomy" id="2202828"/>
    <lineage>
        <taxon>Bacteria</taxon>
        <taxon>Pseudomonadati</taxon>
        <taxon>Pseudomonadota</taxon>
        <taxon>Alphaproteobacteria</taxon>
        <taxon>Hyphomicrobiales</taxon>
        <taxon>Methylobacteriaceae</taxon>
        <taxon>Methylobacterium</taxon>
    </lineage>
</organism>